<keyword evidence="8" id="KW-0548">Nucleotidyltransferase</keyword>
<dbReference type="SMART" id="SM00267">
    <property type="entry name" value="GGDEF"/>
    <property type="match status" value="1"/>
</dbReference>
<dbReference type="RefSeq" id="WP_233369846.1">
    <property type="nucleotide sequence ID" value="NZ_JAJTWU010000001.1"/>
</dbReference>
<dbReference type="SUPFAM" id="SSF55073">
    <property type="entry name" value="Nucleotide cyclase"/>
    <property type="match status" value="1"/>
</dbReference>
<dbReference type="SMART" id="SM00448">
    <property type="entry name" value="REC"/>
    <property type="match status" value="1"/>
</dbReference>
<evidence type="ECO:0000256" key="1">
    <source>
        <dbReference type="ARBA" id="ARBA00012528"/>
    </source>
</evidence>
<dbReference type="PANTHER" id="PTHR45138:SF9">
    <property type="entry name" value="DIGUANYLATE CYCLASE DGCM-RELATED"/>
    <property type="match status" value="1"/>
</dbReference>
<keyword evidence="9" id="KW-1185">Reference proteome</keyword>
<dbReference type="Pfam" id="PF00990">
    <property type="entry name" value="GGDEF"/>
    <property type="match status" value="1"/>
</dbReference>
<feature type="domain" description="GGDEF" evidence="7">
    <location>
        <begin position="211"/>
        <end position="337"/>
    </location>
</feature>
<feature type="domain" description="Response regulatory" evidence="6">
    <location>
        <begin position="23"/>
        <end position="140"/>
    </location>
</feature>
<dbReference type="InterPro" id="IPR043128">
    <property type="entry name" value="Rev_trsase/Diguanyl_cyclase"/>
</dbReference>
<dbReference type="InterPro" id="IPR001789">
    <property type="entry name" value="Sig_transdc_resp-reg_receiver"/>
</dbReference>
<dbReference type="InterPro" id="IPR011006">
    <property type="entry name" value="CheY-like_superfamily"/>
</dbReference>
<comment type="caution">
    <text evidence="8">The sequence shown here is derived from an EMBL/GenBank/DDBJ whole genome shotgun (WGS) entry which is preliminary data.</text>
</comment>
<evidence type="ECO:0000256" key="2">
    <source>
        <dbReference type="ARBA" id="ARBA00034247"/>
    </source>
</evidence>
<dbReference type="EMBL" id="JAJTWU010000001">
    <property type="protein sequence ID" value="MCE4553137.1"/>
    <property type="molecule type" value="Genomic_DNA"/>
</dbReference>
<dbReference type="PROSITE" id="PS50887">
    <property type="entry name" value="GGDEF"/>
    <property type="match status" value="1"/>
</dbReference>
<feature type="coiled-coil region" evidence="4">
    <location>
        <begin position="149"/>
        <end position="176"/>
    </location>
</feature>
<dbReference type="Gene3D" id="3.40.50.2300">
    <property type="match status" value="1"/>
</dbReference>
<accession>A0ABS8XQF7</accession>
<name>A0ABS8XQF7_9BURK</name>
<evidence type="ECO:0000256" key="4">
    <source>
        <dbReference type="SAM" id="Coils"/>
    </source>
</evidence>
<feature type="region of interest" description="Disordered" evidence="5">
    <location>
        <begin position="1"/>
        <end position="21"/>
    </location>
</feature>
<reference evidence="8 9" key="1">
    <citation type="submission" date="2021-12" db="EMBL/GenBank/DDBJ databases">
        <title>Genome seq of P8.</title>
        <authorList>
            <person name="Seo T."/>
        </authorList>
    </citation>
    <scope>NUCLEOTIDE SEQUENCE [LARGE SCALE GENOMIC DNA]</scope>
    <source>
        <strain evidence="8 9">P8</strain>
    </source>
</reference>
<dbReference type="EC" id="2.7.7.65" evidence="1"/>
<evidence type="ECO:0000256" key="5">
    <source>
        <dbReference type="SAM" id="MobiDB-lite"/>
    </source>
</evidence>
<evidence type="ECO:0000259" key="7">
    <source>
        <dbReference type="PROSITE" id="PS50887"/>
    </source>
</evidence>
<dbReference type="PROSITE" id="PS50110">
    <property type="entry name" value="RESPONSE_REGULATORY"/>
    <property type="match status" value="1"/>
</dbReference>
<dbReference type="SUPFAM" id="SSF52172">
    <property type="entry name" value="CheY-like"/>
    <property type="match status" value="1"/>
</dbReference>
<dbReference type="Pfam" id="PF00072">
    <property type="entry name" value="Response_reg"/>
    <property type="match status" value="1"/>
</dbReference>
<feature type="modified residue" description="4-aspartylphosphate" evidence="3">
    <location>
        <position position="72"/>
    </location>
</feature>
<evidence type="ECO:0000313" key="8">
    <source>
        <dbReference type="EMBL" id="MCE4553137.1"/>
    </source>
</evidence>
<dbReference type="Gene3D" id="3.30.70.270">
    <property type="match status" value="1"/>
</dbReference>
<dbReference type="CDD" id="cd01949">
    <property type="entry name" value="GGDEF"/>
    <property type="match status" value="1"/>
</dbReference>
<evidence type="ECO:0000256" key="3">
    <source>
        <dbReference type="PROSITE-ProRule" id="PRU00169"/>
    </source>
</evidence>
<proteinExistence type="predicted"/>
<dbReference type="InterPro" id="IPR029787">
    <property type="entry name" value="Nucleotide_cyclase"/>
</dbReference>
<dbReference type="GO" id="GO:0052621">
    <property type="term" value="F:diguanylate cyclase activity"/>
    <property type="evidence" value="ECO:0007669"/>
    <property type="project" value="UniProtKB-EC"/>
</dbReference>
<comment type="catalytic activity">
    <reaction evidence="2">
        <text>2 GTP = 3',3'-c-di-GMP + 2 diphosphate</text>
        <dbReference type="Rhea" id="RHEA:24898"/>
        <dbReference type="ChEBI" id="CHEBI:33019"/>
        <dbReference type="ChEBI" id="CHEBI:37565"/>
        <dbReference type="ChEBI" id="CHEBI:58805"/>
        <dbReference type="EC" id="2.7.7.65"/>
    </reaction>
</comment>
<organism evidence="8 9">
    <name type="scientific">Pelomonas cellulosilytica</name>
    <dbReference type="NCBI Taxonomy" id="2906762"/>
    <lineage>
        <taxon>Bacteria</taxon>
        <taxon>Pseudomonadati</taxon>
        <taxon>Pseudomonadota</taxon>
        <taxon>Betaproteobacteria</taxon>
        <taxon>Burkholderiales</taxon>
        <taxon>Sphaerotilaceae</taxon>
        <taxon>Roseateles</taxon>
    </lineage>
</organism>
<keyword evidence="4" id="KW-0175">Coiled coil</keyword>
<dbReference type="PANTHER" id="PTHR45138">
    <property type="entry name" value="REGULATORY COMPONENTS OF SENSORY TRANSDUCTION SYSTEM"/>
    <property type="match status" value="1"/>
</dbReference>
<evidence type="ECO:0000313" key="9">
    <source>
        <dbReference type="Proteomes" id="UP001200741"/>
    </source>
</evidence>
<sequence length="339" mass="36752">MPPLPCSDGDADPAPAGGAGVTHVLHVDDSADNRLSTKLILDRPGLEVVSAASAADALARLREHEFALALVDVNMPEIDGFELAEAMRDDPQSREVPIIFLTGASGDAARTFRGYEAGGVDFLVKPVAPRVLESKVQAFVALYLQRKALRDQKDDCERLLRANQRMAAELERAHEAAVHAAFTDELTGIPNRRHILKLAQTALTDPRRHSWPVCFAVLDLDHFKRINDLHGHAGGDAVLRHFCRHTQSLLRAGQAMGRLGGEEFLLLLPGTELTDACTALERVRRSLGALDGIAYTFSAGVAQAQPGDSLDAVLERADRALYLSKSRGRDCTTSELMGL</sequence>
<dbReference type="Proteomes" id="UP001200741">
    <property type="component" value="Unassembled WGS sequence"/>
</dbReference>
<evidence type="ECO:0000259" key="6">
    <source>
        <dbReference type="PROSITE" id="PS50110"/>
    </source>
</evidence>
<gene>
    <name evidence="8" type="ORF">LXT13_01580</name>
</gene>
<keyword evidence="3" id="KW-0597">Phosphoprotein</keyword>
<protein>
    <recommendedName>
        <fullName evidence="1">diguanylate cyclase</fullName>
        <ecNumber evidence="1">2.7.7.65</ecNumber>
    </recommendedName>
</protein>
<keyword evidence="8" id="KW-0808">Transferase</keyword>
<dbReference type="InterPro" id="IPR000160">
    <property type="entry name" value="GGDEF_dom"/>
</dbReference>
<dbReference type="NCBIfam" id="TIGR00254">
    <property type="entry name" value="GGDEF"/>
    <property type="match status" value="1"/>
</dbReference>
<dbReference type="InterPro" id="IPR050469">
    <property type="entry name" value="Diguanylate_Cyclase"/>
</dbReference>